<evidence type="ECO:0000256" key="2">
    <source>
        <dbReference type="ARBA" id="ARBA00004300"/>
    </source>
</evidence>
<dbReference type="InterPro" id="IPR033494">
    <property type="entry name" value="NUDE"/>
</dbReference>
<keyword evidence="4" id="KW-0963">Cytoplasm</keyword>
<feature type="coiled-coil region" evidence="8">
    <location>
        <begin position="79"/>
        <end position="138"/>
    </location>
</feature>
<dbReference type="AlphaFoldDB" id="A0AAV7KCH4"/>
<evidence type="ECO:0000256" key="4">
    <source>
        <dbReference type="ARBA" id="ARBA00022490"/>
    </source>
</evidence>
<protein>
    <recommendedName>
        <fullName evidence="10">NUDE domain-containing protein</fullName>
    </recommendedName>
</protein>
<dbReference type="GO" id="GO:0008017">
    <property type="term" value="F:microtubule binding"/>
    <property type="evidence" value="ECO:0007669"/>
    <property type="project" value="InterPro"/>
</dbReference>
<gene>
    <name evidence="11" type="ORF">LOD99_15368</name>
</gene>
<keyword evidence="5" id="KW-0493">Microtubule</keyword>
<dbReference type="GO" id="GO:0007100">
    <property type="term" value="P:mitotic centrosome separation"/>
    <property type="evidence" value="ECO:0007669"/>
    <property type="project" value="TreeGrafter"/>
</dbReference>
<dbReference type="PANTHER" id="PTHR10921">
    <property type="entry name" value="NUCLEAR DISTRIBUTION PROTEIN NUDE HOMOLOG 1"/>
    <property type="match status" value="1"/>
</dbReference>
<feature type="domain" description="NUDE" evidence="10">
    <location>
        <begin position="145"/>
        <end position="286"/>
    </location>
</feature>
<name>A0AAV7KCH4_9METZ</name>
<evidence type="ECO:0000256" key="1">
    <source>
        <dbReference type="ARBA" id="ARBA00004186"/>
    </source>
</evidence>
<evidence type="ECO:0000256" key="5">
    <source>
        <dbReference type="ARBA" id="ARBA00022701"/>
    </source>
</evidence>
<dbReference type="GO" id="GO:0005813">
    <property type="term" value="C:centrosome"/>
    <property type="evidence" value="ECO:0007669"/>
    <property type="project" value="TreeGrafter"/>
</dbReference>
<evidence type="ECO:0000313" key="11">
    <source>
        <dbReference type="EMBL" id="KAI6658568.1"/>
    </source>
</evidence>
<dbReference type="EMBL" id="JAKMXF010000088">
    <property type="protein sequence ID" value="KAI6658568.1"/>
    <property type="molecule type" value="Genomic_DNA"/>
</dbReference>
<dbReference type="GO" id="GO:0007020">
    <property type="term" value="P:microtubule nucleation"/>
    <property type="evidence" value="ECO:0007669"/>
    <property type="project" value="TreeGrafter"/>
</dbReference>
<dbReference type="GO" id="GO:0005871">
    <property type="term" value="C:kinesin complex"/>
    <property type="evidence" value="ECO:0007669"/>
    <property type="project" value="TreeGrafter"/>
</dbReference>
<comment type="caution">
    <text evidence="11">The sequence shown here is derived from an EMBL/GenBank/DDBJ whole genome shotgun (WGS) entry which is preliminary data.</text>
</comment>
<reference evidence="11 12" key="1">
    <citation type="journal article" date="2023" name="BMC Biol.">
        <title>The compact genome of the sponge Oopsacas minuta (Hexactinellida) is lacking key metazoan core genes.</title>
        <authorList>
            <person name="Santini S."/>
            <person name="Schenkelaars Q."/>
            <person name="Jourda C."/>
            <person name="Duchesne M."/>
            <person name="Belahbib H."/>
            <person name="Rocher C."/>
            <person name="Selva M."/>
            <person name="Riesgo A."/>
            <person name="Vervoort M."/>
            <person name="Leys S.P."/>
            <person name="Kodjabachian L."/>
            <person name="Le Bivic A."/>
            <person name="Borchiellini C."/>
            <person name="Claverie J.M."/>
            <person name="Renard E."/>
        </authorList>
    </citation>
    <scope>NUCLEOTIDE SEQUENCE [LARGE SCALE GENOMIC DNA]</scope>
    <source>
        <strain evidence="11">SPO-2</strain>
    </source>
</reference>
<comment type="subcellular location">
    <subcellularLocation>
        <location evidence="2">Cytoplasm</location>
        <location evidence="2">Cytoskeleton</location>
        <location evidence="2">Microtubule organizing center</location>
        <location evidence="2">Centrosome</location>
    </subcellularLocation>
    <subcellularLocation>
        <location evidence="1">Cytoplasm</location>
        <location evidence="1">Cytoskeleton</location>
        <location evidence="1">Spindle</location>
    </subcellularLocation>
</comment>
<keyword evidence="12" id="KW-1185">Reference proteome</keyword>
<sequence>MSEIMDKEFVDLFEKNVTFESKEEAVIYWKGIAYDYHQKYKAQEDQYNEFRMFSEQLELELEISLKTAEDKISCLEPKSSALEEECQKLKENLRKIRSEDSHSISRLQDELQIYTTQNSKYKTDMALLQIENDKLEKNTKIIMSSLTDIESKLSETVETNFYLQQEITDKDSSCKREMQRMMDELRDMRTEMTAREKKRGKIPSQQMAPPPQIPTATQNQAQPFKPLCAPTAASTTPSPLPEGNRLQALSILGDILRKVGSVESRLASCKTSLSKDILRRPRPSSPTPVANIKRMHVQVEDDFIPGTTEVAV</sequence>
<evidence type="ECO:0000256" key="8">
    <source>
        <dbReference type="SAM" id="Coils"/>
    </source>
</evidence>
<evidence type="ECO:0000259" key="10">
    <source>
        <dbReference type="Pfam" id="PF04880"/>
    </source>
</evidence>
<evidence type="ECO:0000256" key="3">
    <source>
        <dbReference type="ARBA" id="ARBA00007429"/>
    </source>
</evidence>
<evidence type="ECO:0000256" key="9">
    <source>
        <dbReference type="SAM" id="MobiDB-lite"/>
    </source>
</evidence>
<dbReference type="GO" id="GO:0051642">
    <property type="term" value="P:centrosome localization"/>
    <property type="evidence" value="ECO:0007669"/>
    <property type="project" value="TreeGrafter"/>
</dbReference>
<keyword evidence="6 8" id="KW-0175">Coiled coil</keyword>
<dbReference type="GO" id="GO:0000132">
    <property type="term" value="P:establishment of mitotic spindle orientation"/>
    <property type="evidence" value="ECO:0007669"/>
    <property type="project" value="TreeGrafter"/>
</dbReference>
<comment type="similarity">
    <text evidence="3">Belongs to the nudE family.</text>
</comment>
<dbReference type="GO" id="GO:0000776">
    <property type="term" value="C:kinetochore"/>
    <property type="evidence" value="ECO:0007669"/>
    <property type="project" value="TreeGrafter"/>
</dbReference>
<dbReference type="GO" id="GO:0007059">
    <property type="term" value="P:chromosome segregation"/>
    <property type="evidence" value="ECO:0007669"/>
    <property type="project" value="TreeGrafter"/>
</dbReference>
<dbReference type="Gene3D" id="6.10.250.1080">
    <property type="match status" value="1"/>
</dbReference>
<dbReference type="Pfam" id="PF04880">
    <property type="entry name" value="NUDE_C"/>
    <property type="match status" value="1"/>
</dbReference>
<organism evidence="11 12">
    <name type="scientific">Oopsacas minuta</name>
    <dbReference type="NCBI Taxonomy" id="111878"/>
    <lineage>
        <taxon>Eukaryota</taxon>
        <taxon>Metazoa</taxon>
        <taxon>Porifera</taxon>
        <taxon>Hexactinellida</taxon>
        <taxon>Hexasterophora</taxon>
        <taxon>Lyssacinosida</taxon>
        <taxon>Leucopsacidae</taxon>
        <taxon>Oopsacas</taxon>
    </lineage>
</organism>
<keyword evidence="7" id="KW-0206">Cytoskeleton</keyword>
<feature type="region of interest" description="Disordered" evidence="9">
    <location>
        <begin position="196"/>
        <end position="218"/>
    </location>
</feature>
<proteinExistence type="inferred from homology"/>
<evidence type="ECO:0000256" key="6">
    <source>
        <dbReference type="ARBA" id="ARBA00023054"/>
    </source>
</evidence>
<dbReference type="Proteomes" id="UP001165289">
    <property type="component" value="Unassembled WGS sequence"/>
</dbReference>
<evidence type="ECO:0000256" key="7">
    <source>
        <dbReference type="ARBA" id="ARBA00023212"/>
    </source>
</evidence>
<evidence type="ECO:0000313" key="12">
    <source>
        <dbReference type="Proteomes" id="UP001165289"/>
    </source>
</evidence>
<dbReference type="GO" id="GO:0047496">
    <property type="term" value="P:vesicle transport along microtubule"/>
    <property type="evidence" value="ECO:0007669"/>
    <property type="project" value="TreeGrafter"/>
</dbReference>
<accession>A0AAV7KCH4</accession>
<dbReference type="InterPro" id="IPR006964">
    <property type="entry name" value="NUDE_dom"/>
</dbReference>
<dbReference type="PANTHER" id="PTHR10921:SF1">
    <property type="entry name" value="NUCLEAR DISTRIBUTION PROTEIN NUDE HOMOLOG"/>
    <property type="match status" value="1"/>
</dbReference>